<feature type="region of interest" description="Disordered" evidence="1">
    <location>
        <begin position="98"/>
        <end position="160"/>
    </location>
</feature>
<dbReference type="Proteomes" id="UP000754883">
    <property type="component" value="Unassembled WGS sequence"/>
</dbReference>
<feature type="signal peptide" evidence="2">
    <location>
        <begin position="1"/>
        <end position="17"/>
    </location>
</feature>
<dbReference type="AlphaFoldDB" id="A0A9N9UEH1"/>
<feature type="chain" id="PRO_5040165903" evidence="2">
    <location>
        <begin position="18"/>
        <end position="192"/>
    </location>
</feature>
<comment type="caution">
    <text evidence="3">The sequence shown here is derived from an EMBL/GenBank/DDBJ whole genome shotgun (WGS) entry which is preliminary data.</text>
</comment>
<proteinExistence type="predicted"/>
<organism evidence="3 4">
    <name type="scientific">Clonostachys byssicola</name>
    <dbReference type="NCBI Taxonomy" id="160290"/>
    <lineage>
        <taxon>Eukaryota</taxon>
        <taxon>Fungi</taxon>
        <taxon>Dikarya</taxon>
        <taxon>Ascomycota</taxon>
        <taxon>Pezizomycotina</taxon>
        <taxon>Sordariomycetes</taxon>
        <taxon>Hypocreomycetidae</taxon>
        <taxon>Hypocreales</taxon>
        <taxon>Bionectriaceae</taxon>
        <taxon>Clonostachys</taxon>
    </lineage>
</organism>
<dbReference type="OrthoDB" id="5148573at2759"/>
<dbReference type="EMBL" id="CABFNO020001404">
    <property type="protein sequence ID" value="CAG9986464.1"/>
    <property type="molecule type" value="Genomic_DNA"/>
</dbReference>
<evidence type="ECO:0000313" key="4">
    <source>
        <dbReference type="Proteomes" id="UP000754883"/>
    </source>
</evidence>
<name>A0A9N9UEH1_9HYPO</name>
<gene>
    <name evidence="3" type="ORF">CBYS24578_00012741</name>
</gene>
<evidence type="ECO:0000256" key="2">
    <source>
        <dbReference type="SAM" id="SignalP"/>
    </source>
</evidence>
<feature type="compositionally biased region" description="Basic and acidic residues" evidence="1">
    <location>
        <begin position="126"/>
        <end position="135"/>
    </location>
</feature>
<keyword evidence="2" id="KW-0732">Signal</keyword>
<reference evidence="3" key="1">
    <citation type="submission" date="2021-10" db="EMBL/GenBank/DDBJ databases">
        <authorList>
            <person name="Piombo E."/>
        </authorList>
    </citation>
    <scope>NUCLEOTIDE SEQUENCE</scope>
</reference>
<evidence type="ECO:0000256" key="1">
    <source>
        <dbReference type="SAM" id="MobiDB-lite"/>
    </source>
</evidence>
<accession>A0A9N9UEH1</accession>
<protein>
    <submittedName>
        <fullName evidence="3">Uncharacterized protein</fullName>
    </submittedName>
</protein>
<evidence type="ECO:0000313" key="3">
    <source>
        <dbReference type="EMBL" id="CAG9986464.1"/>
    </source>
</evidence>
<sequence>MRYSIIFFAALFGSATATQVGELEDRDIQDAAVSALQERAPVMRPPGWKGIGMPYRKTPFLPKGRPSRPKRLRDLDALEERDLFEDSFSALQERAPVMRPPGWKGIGRPYPKTPFLPKGRPTRRKRDLDELESRPFQRRAMPGSMPRRIGSGGSRPNKFYYKGLAAPRRRPRDVEELDERDLYEDAWFDSEE</sequence>
<keyword evidence="4" id="KW-1185">Reference proteome</keyword>